<evidence type="ECO:0000313" key="14">
    <source>
        <dbReference type="Proteomes" id="UP000273158"/>
    </source>
</evidence>
<dbReference type="EMBL" id="RCDB01000002">
    <property type="protein sequence ID" value="RLK49194.1"/>
    <property type="molecule type" value="Genomic_DNA"/>
</dbReference>
<evidence type="ECO:0000256" key="1">
    <source>
        <dbReference type="ARBA" id="ARBA00001917"/>
    </source>
</evidence>
<keyword evidence="9 11" id="KW-0413">Isomerase</keyword>
<comment type="function">
    <text evidence="11">Involved in the biosynthesis of isoprenoids. Catalyzes the 1,3-allylic rearrangement of the homoallylic substrate isopentenyl (IPP) to its allylic isomer, dimethylallyl diphosphate (DMAPP).</text>
</comment>
<comment type="caution">
    <text evidence="13">The sequence shown here is derived from an EMBL/GenBank/DDBJ whole genome shotgun (WGS) entry which is preliminary data.</text>
</comment>
<comment type="catalytic activity">
    <reaction evidence="11">
        <text>isopentenyl diphosphate = dimethylallyl diphosphate</text>
        <dbReference type="Rhea" id="RHEA:23284"/>
        <dbReference type="ChEBI" id="CHEBI:57623"/>
        <dbReference type="ChEBI" id="CHEBI:128769"/>
        <dbReference type="EC" id="5.3.3.2"/>
    </reaction>
</comment>
<feature type="binding site" evidence="11">
    <location>
        <begin position="258"/>
        <end position="260"/>
    </location>
    <ligand>
        <name>FMN</name>
        <dbReference type="ChEBI" id="CHEBI:58210"/>
    </ligand>
</feature>
<evidence type="ECO:0000256" key="2">
    <source>
        <dbReference type="ARBA" id="ARBA00022490"/>
    </source>
</evidence>
<comment type="caution">
    <text evidence="11">Lacks conserved residue(s) required for the propagation of feature annotation.</text>
</comment>
<name>A0A498BZN4_9MICO</name>
<feature type="binding site" evidence="11">
    <location>
        <begin position="63"/>
        <end position="65"/>
    </location>
    <ligand>
        <name>FMN</name>
        <dbReference type="ChEBI" id="CHEBI:58210"/>
    </ligand>
</feature>
<dbReference type="Proteomes" id="UP000273158">
    <property type="component" value="Unassembled WGS sequence"/>
</dbReference>
<dbReference type="AlphaFoldDB" id="A0A498BZN4"/>
<protein>
    <recommendedName>
        <fullName evidence="11">Isopentenyl-diphosphate delta-isomerase</fullName>
        <shortName evidence="11">IPP isomerase</shortName>
        <ecNumber evidence="11">5.3.3.2</ecNumber>
    </recommendedName>
    <alternativeName>
        <fullName evidence="11">Isopentenyl diphosphate:dimethylallyl diphosphate isomerase</fullName>
    </alternativeName>
    <alternativeName>
        <fullName evidence="11">Isopentenyl pyrophosphate isomerase</fullName>
    </alternativeName>
    <alternativeName>
        <fullName evidence="11">Type 2 isopentenyl diphosphate isomerase</fullName>
        <shortName evidence="11">IDI-2</shortName>
    </alternativeName>
</protein>
<feature type="binding site" evidence="11">
    <location>
        <begin position="5"/>
        <end position="6"/>
    </location>
    <ligand>
        <name>substrate</name>
    </ligand>
</feature>
<evidence type="ECO:0000256" key="11">
    <source>
        <dbReference type="HAMAP-Rule" id="MF_00354"/>
    </source>
</evidence>
<feature type="binding site" evidence="11">
    <location>
        <position position="93"/>
    </location>
    <ligand>
        <name>FMN</name>
        <dbReference type="ChEBI" id="CHEBI:58210"/>
    </ligand>
</feature>
<dbReference type="GO" id="GO:0000287">
    <property type="term" value="F:magnesium ion binding"/>
    <property type="evidence" value="ECO:0007669"/>
    <property type="project" value="UniProtKB-UniRule"/>
</dbReference>
<comment type="cofactor">
    <cofactor evidence="11">
        <name>NADPH</name>
        <dbReference type="ChEBI" id="CHEBI:57783"/>
    </cofactor>
</comment>
<feature type="binding site" evidence="11">
    <location>
        <position position="214"/>
    </location>
    <ligand>
        <name>FMN</name>
        <dbReference type="ChEBI" id="CHEBI:58210"/>
    </ligand>
</feature>
<keyword evidence="7 11" id="KW-0521">NADP</keyword>
<feature type="binding site" evidence="11">
    <location>
        <position position="122"/>
    </location>
    <ligand>
        <name>FMN</name>
        <dbReference type="ChEBI" id="CHEBI:58210"/>
    </ligand>
</feature>
<dbReference type="HAMAP" id="MF_00354">
    <property type="entry name" value="Idi_2"/>
    <property type="match status" value="1"/>
</dbReference>
<dbReference type="GO" id="GO:0008299">
    <property type="term" value="P:isoprenoid biosynthetic process"/>
    <property type="evidence" value="ECO:0007669"/>
    <property type="project" value="UniProtKB-UniRule"/>
</dbReference>
<organism evidence="13 14">
    <name type="scientific">Microbacterium telephonicum</name>
    <dbReference type="NCBI Taxonomy" id="1714841"/>
    <lineage>
        <taxon>Bacteria</taxon>
        <taxon>Bacillati</taxon>
        <taxon>Actinomycetota</taxon>
        <taxon>Actinomycetes</taxon>
        <taxon>Micrococcales</taxon>
        <taxon>Microbacteriaceae</taxon>
        <taxon>Microbacterium</taxon>
    </lineage>
</organism>
<accession>A0A498BZN4</accession>
<gene>
    <name evidence="11" type="primary">fni</name>
    <name evidence="13" type="ORF">C7474_1329</name>
</gene>
<dbReference type="PIRSF" id="PIRSF003314">
    <property type="entry name" value="IPP_isomerase"/>
    <property type="match status" value="1"/>
</dbReference>
<dbReference type="GO" id="GO:0010181">
    <property type="term" value="F:FMN binding"/>
    <property type="evidence" value="ECO:0007669"/>
    <property type="project" value="UniProtKB-UniRule"/>
</dbReference>
<keyword evidence="4 11" id="KW-0288">FMN</keyword>
<dbReference type="GO" id="GO:0005737">
    <property type="term" value="C:cytoplasm"/>
    <property type="evidence" value="ECO:0007669"/>
    <property type="project" value="UniProtKB-SubCell"/>
</dbReference>
<reference evidence="13 14" key="1">
    <citation type="journal article" date="2015" name="Stand. Genomic Sci.">
        <title>Genomic Encyclopedia of Bacterial and Archaeal Type Strains, Phase III: the genomes of soil and plant-associated and newly described type strains.</title>
        <authorList>
            <person name="Whitman W.B."/>
            <person name="Woyke T."/>
            <person name="Klenk H.P."/>
            <person name="Zhou Y."/>
            <person name="Lilburn T.G."/>
            <person name="Beck B.J."/>
            <person name="De Vos P."/>
            <person name="Vandamme P."/>
            <person name="Eisen J.A."/>
            <person name="Garrity G."/>
            <person name="Hugenholtz P."/>
            <person name="Kyrpides N.C."/>
        </authorList>
    </citation>
    <scope>NUCLEOTIDE SEQUENCE [LARGE SCALE GENOMIC DNA]</scope>
    <source>
        <strain evidence="13 14">S2T63</strain>
    </source>
</reference>
<dbReference type="SUPFAM" id="SSF51395">
    <property type="entry name" value="FMN-linked oxidoreductases"/>
    <property type="match status" value="1"/>
</dbReference>
<evidence type="ECO:0000259" key="12">
    <source>
        <dbReference type="Pfam" id="PF01070"/>
    </source>
</evidence>
<comment type="subunit">
    <text evidence="10 11">Homooctamer. Dimer of tetramers.</text>
</comment>
<keyword evidence="2 11" id="KW-0963">Cytoplasm</keyword>
<dbReference type="NCBIfam" id="TIGR02151">
    <property type="entry name" value="IPP_isom_2"/>
    <property type="match status" value="1"/>
</dbReference>
<evidence type="ECO:0000256" key="3">
    <source>
        <dbReference type="ARBA" id="ARBA00022630"/>
    </source>
</evidence>
<feature type="binding site" evidence="11">
    <location>
        <begin position="279"/>
        <end position="280"/>
    </location>
    <ligand>
        <name>FMN</name>
        <dbReference type="ChEBI" id="CHEBI:58210"/>
    </ligand>
</feature>
<evidence type="ECO:0000256" key="5">
    <source>
        <dbReference type="ARBA" id="ARBA00022723"/>
    </source>
</evidence>
<dbReference type="GO" id="GO:0070402">
    <property type="term" value="F:NADPH binding"/>
    <property type="evidence" value="ECO:0007669"/>
    <property type="project" value="UniProtKB-UniRule"/>
</dbReference>
<dbReference type="GO" id="GO:0004452">
    <property type="term" value="F:isopentenyl-diphosphate delta-isomerase activity"/>
    <property type="evidence" value="ECO:0007669"/>
    <property type="project" value="UniProtKB-UniRule"/>
</dbReference>
<evidence type="ECO:0000313" key="13">
    <source>
        <dbReference type="EMBL" id="RLK49194.1"/>
    </source>
</evidence>
<sequence length="366" mass="38278">MSSERKDDHLRLAGDQSRLPRSGAGFDDIAFVHHALAGIDVADVDLTVRMPGGRWDAPLLINAMTGGSDATGRVNRELAVAARETGLAIASGSVSIALGDPSVAGTFRVLRDENPDGYVLANLGVERSPDDARRAVDLLQADALQVHVNAVQEIVMPEGSRSFARWPASLEAIVAAVDVPVVVKEVGFGLSADTLALLTDLGVAAADVAGRGGTDFVQIENARRPEGGYEHLFGWGQTAVACLLEAPADAPVLIASGGVRSPLDVVRALALGARAVGVSGGFLRTALDGGAEALVAQIREWQAHVAALCALLGAATPDDLLHTDVIVGGETADFCRARGVDLAPWAVRSRAHRAETARRERSRHDR</sequence>
<feature type="binding site" evidence="11">
    <location>
        <position position="152"/>
    </location>
    <ligand>
        <name>substrate</name>
    </ligand>
</feature>
<evidence type="ECO:0000256" key="6">
    <source>
        <dbReference type="ARBA" id="ARBA00022842"/>
    </source>
</evidence>
<dbReference type="GO" id="GO:0016491">
    <property type="term" value="F:oxidoreductase activity"/>
    <property type="evidence" value="ECO:0007669"/>
    <property type="project" value="InterPro"/>
</dbReference>
<dbReference type="RefSeq" id="WP_121058220.1">
    <property type="nucleotide sequence ID" value="NZ_RCDB01000002.1"/>
</dbReference>
<evidence type="ECO:0000256" key="10">
    <source>
        <dbReference type="ARBA" id="ARBA00025810"/>
    </source>
</evidence>
<feature type="domain" description="FMN-dependent dehydrogenase" evidence="12">
    <location>
        <begin position="161"/>
        <end position="321"/>
    </location>
</feature>
<dbReference type="PANTHER" id="PTHR43665">
    <property type="entry name" value="ISOPENTENYL-DIPHOSPHATE DELTA-ISOMERASE"/>
    <property type="match status" value="1"/>
</dbReference>
<dbReference type="EC" id="5.3.3.2" evidence="11"/>
<dbReference type="InterPro" id="IPR013785">
    <property type="entry name" value="Aldolase_TIM"/>
</dbReference>
<evidence type="ECO:0000256" key="8">
    <source>
        <dbReference type="ARBA" id="ARBA00023229"/>
    </source>
</evidence>
<proteinExistence type="inferred from homology"/>
<dbReference type="InterPro" id="IPR000262">
    <property type="entry name" value="FMN-dep_DH"/>
</dbReference>
<keyword evidence="3 11" id="KW-0285">Flavoprotein</keyword>
<dbReference type="Gene3D" id="3.20.20.70">
    <property type="entry name" value="Aldolase class I"/>
    <property type="match status" value="1"/>
</dbReference>
<feature type="binding site" evidence="11">
    <location>
        <position position="153"/>
    </location>
    <ligand>
        <name>Mg(2+)</name>
        <dbReference type="ChEBI" id="CHEBI:18420"/>
    </ligand>
</feature>
<keyword evidence="6 11" id="KW-0460">Magnesium</keyword>
<keyword evidence="8 11" id="KW-0414">Isoprene biosynthesis</keyword>
<evidence type="ECO:0000256" key="7">
    <source>
        <dbReference type="ARBA" id="ARBA00022857"/>
    </source>
</evidence>
<feature type="binding site" evidence="11">
    <location>
        <position position="184"/>
    </location>
    <ligand>
        <name>FMN</name>
        <dbReference type="ChEBI" id="CHEBI:58210"/>
    </ligand>
</feature>
<dbReference type="PANTHER" id="PTHR43665:SF1">
    <property type="entry name" value="ISOPENTENYL-DIPHOSPHATE DELTA-ISOMERASE"/>
    <property type="match status" value="1"/>
</dbReference>
<dbReference type="InterPro" id="IPR011179">
    <property type="entry name" value="IPdP_isomerase"/>
</dbReference>
<comment type="cofactor">
    <cofactor evidence="11">
        <name>Mg(2+)</name>
        <dbReference type="ChEBI" id="CHEBI:18420"/>
    </cofactor>
</comment>
<comment type="similarity">
    <text evidence="11">Belongs to the IPP isomerase type 2 family.</text>
</comment>
<comment type="cofactor">
    <cofactor evidence="1 11">
        <name>FMN</name>
        <dbReference type="ChEBI" id="CHEBI:58210"/>
    </cofactor>
</comment>
<dbReference type="OrthoDB" id="9795032at2"/>
<evidence type="ECO:0000256" key="9">
    <source>
        <dbReference type="ARBA" id="ARBA00023235"/>
    </source>
</evidence>
<keyword evidence="14" id="KW-1185">Reference proteome</keyword>
<keyword evidence="5 11" id="KW-0479">Metal-binding</keyword>
<dbReference type="Pfam" id="PF01070">
    <property type="entry name" value="FMN_dh"/>
    <property type="match status" value="1"/>
</dbReference>
<comment type="subcellular location">
    <subcellularLocation>
        <location evidence="11">Cytoplasm</location>
    </subcellularLocation>
</comment>
<evidence type="ECO:0000256" key="4">
    <source>
        <dbReference type="ARBA" id="ARBA00022643"/>
    </source>
</evidence>